<dbReference type="AlphaFoldDB" id="A0A124F885"/>
<reference evidence="2" key="1">
    <citation type="journal article" date="2015" name="MBio">
        <title>Genome-Resolved Metagenomic Analysis Reveals Roles for Candidate Phyla and Other Microbial Community Members in Biogeochemical Transformations in Oil Reservoirs.</title>
        <authorList>
            <person name="Hu P."/>
            <person name="Tom L."/>
            <person name="Singh A."/>
            <person name="Thomas B.C."/>
            <person name="Baker B.J."/>
            <person name="Piceno Y.M."/>
            <person name="Andersen G.L."/>
            <person name="Banfield J.F."/>
        </authorList>
    </citation>
    <scope>NUCLEOTIDE SEQUENCE [LARGE SCALE GENOMIC DNA]</scope>
</reference>
<comment type="caution">
    <text evidence="1">The sequence shown here is derived from an EMBL/GenBank/DDBJ whole genome shotgun (WGS) entry which is preliminary data.</text>
</comment>
<evidence type="ECO:0000313" key="1">
    <source>
        <dbReference type="EMBL" id="KUJ93866.1"/>
    </source>
</evidence>
<proteinExistence type="predicted"/>
<evidence type="ECO:0008006" key="3">
    <source>
        <dbReference type="Google" id="ProtNLM"/>
    </source>
</evidence>
<accession>A0A124F885</accession>
<evidence type="ECO:0000313" key="2">
    <source>
        <dbReference type="Proteomes" id="UP000054307"/>
    </source>
</evidence>
<dbReference type="EMBL" id="LGEQ01000013">
    <property type="protein sequence ID" value="KUJ93866.1"/>
    <property type="molecule type" value="Genomic_DNA"/>
</dbReference>
<gene>
    <name evidence="1" type="ORF">XD40_0900</name>
</gene>
<dbReference type="Proteomes" id="UP000054307">
    <property type="component" value="Unassembled WGS sequence"/>
</dbReference>
<dbReference type="PATRIC" id="fig|2234.6.peg.1322"/>
<sequence>MIEFAYSLKNDPKKAFDEIRSKAENLDFRPNLAIVYLTEHLQKDAKVFKFDFETLCVPVEGFITPDGVWTRGCLCMFADIDYTLNVFRGNPDEVVEQLRSAEKGRFNLLVYPLFYVESKVSLISNFLKLKLAKNAKEASKVFENAIYPMNKLLRPFRDEKSITASLNLYPVKFSTGRPQIFLNGSKTGRCVVHLALEDKFESQYSDFLPERGRSVEETKKILENDFQFIDEVTVKKDLLVIEEINGLKIRDFLRMHKVRMKEDLEKDLEEGEFFGATPYGLLFFSKETGGIAGLGLMDYDLRFYPSFFELTPFDDSAIFFGERLKDGLKRVRSELKEKRSNFVLLDQNIMLMFEEKLVEVFKDMGIFGIITSFPSYSGKPIKKLMTEVEDRIFMNTTLSSIFIRLTN</sequence>
<name>A0A124F885_ARCFL</name>
<organism evidence="1 2">
    <name type="scientific">Archaeoglobus fulgidus</name>
    <dbReference type="NCBI Taxonomy" id="2234"/>
    <lineage>
        <taxon>Archaea</taxon>
        <taxon>Methanobacteriati</taxon>
        <taxon>Methanobacteriota</taxon>
        <taxon>Archaeoglobi</taxon>
        <taxon>Archaeoglobales</taxon>
        <taxon>Archaeoglobaceae</taxon>
        <taxon>Archaeoglobus</taxon>
    </lineage>
</organism>
<protein>
    <recommendedName>
        <fullName evidence="3">FIST domain-containing protein</fullName>
    </recommendedName>
</protein>